<evidence type="ECO:0000256" key="12">
    <source>
        <dbReference type="ARBA" id="ARBA00024688"/>
    </source>
</evidence>
<dbReference type="PROSITE" id="PS50857">
    <property type="entry name" value="COX2_CUA"/>
    <property type="match status" value="1"/>
</dbReference>
<dbReference type="InterPro" id="IPR014222">
    <property type="entry name" value="Cyt_c_oxidase_su2"/>
</dbReference>
<gene>
    <name evidence="19" type="primary">ctaC</name>
    <name evidence="19" type="ORF">KILIM_052_00160</name>
</gene>
<dbReference type="PROSITE" id="PS00078">
    <property type="entry name" value="COX2"/>
    <property type="match status" value="1"/>
</dbReference>
<dbReference type="Gene3D" id="2.60.40.420">
    <property type="entry name" value="Cupredoxins - blue copper proteins"/>
    <property type="match status" value="1"/>
</dbReference>
<dbReference type="InterPro" id="IPR011759">
    <property type="entry name" value="Cyt_c_oxidase_su2_TM_dom"/>
</dbReference>
<keyword evidence="7" id="KW-1278">Translocase</keyword>
<keyword evidence="20" id="KW-1185">Reference proteome</keyword>
<evidence type="ECO:0000256" key="11">
    <source>
        <dbReference type="ARBA" id="ARBA00023136"/>
    </source>
</evidence>
<evidence type="ECO:0000256" key="1">
    <source>
        <dbReference type="ARBA" id="ARBA00004141"/>
    </source>
</evidence>
<dbReference type="GO" id="GO:0005886">
    <property type="term" value="C:plasma membrane"/>
    <property type="evidence" value="ECO:0007669"/>
    <property type="project" value="UniProtKB-SubCell"/>
</dbReference>
<evidence type="ECO:0000256" key="7">
    <source>
        <dbReference type="ARBA" id="ARBA00022967"/>
    </source>
</evidence>
<evidence type="ECO:0000256" key="5">
    <source>
        <dbReference type="ARBA" id="ARBA00022692"/>
    </source>
</evidence>
<feature type="transmembrane region" description="Helical" evidence="17">
    <location>
        <begin position="103"/>
        <end position="121"/>
    </location>
</feature>
<keyword evidence="9 17" id="KW-1133">Transmembrane helix</keyword>
<evidence type="ECO:0000259" key="18">
    <source>
        <dbReference type="PROSITE" id="PS50857"/>
    </source>
</evidence>
<keyword evidence="6 15" id="KW-0479">Metal-binding</keyword>
<evidence type="ECO:0000256" key="17">
    <source>
        <dbReference type="SAM" id="Phobius"/>
    </source>
</evidence>
<dbReference type="GO" id="GO:0004129">
    <property type="term" value="F:cytochrome-c oxidase activity"/>
    <property type="evidence" value="ECO:0007669"/>
    <property type="project" value="UniProtKB-EC"/>
</dbReference>
<evidence type="ECO:0000256" key="4">
    <source>
        <dbReference type="ARBA" id="ARBA00022660"/>
    </source>
</evidence>
<evidence type="ECO:0000256" key="10">
    <source>
        <dbReference type="ARBA" id="ARBA00023008"/>
    </source>
</evidence>
<comment type="subcellular location">
    <subcellularLocation>
        <location evidence="14">Cell membrane</location>
        <topology evidence="14">Multi-pass membrane protein</topology>
    </subcellularLocation>
    <subcellularLocation>
        <location evidence="1">Membrane</location>
        <topology evidence="1">Multi-pass membrane protein</topology>
    </subcellularLocation>
</comment>
<proteinExistence type="inferred from homology"/>
<evidence type="ECO:0000256" key="8">
    <source>
        <dbReference type="ARBA" id="ARBA00022982"/>
    </source>
</evidence>
<dbReference type="Proteomes" id="UP000008366">
    <property type="component" value="Unassembled WGS sequence"/>
</dbReference>
<dbReference type="CDD" id="cd13919">
    <property type="entry name" value="CuRO_HCO_II_like_5"/>
    <property type="match status" value="1"/>
</dbReference>
<evidence type="ECO:0000256" key="2">
    <source>
        <dbReference type="ARBA" id="ARBA00007866"/>
    </source>
</evidence>
<evidence type="ECO:0000256" key="3">
    <source>
        <dbReference type="ARBA" id="ARBA00022448"/>
    </source>
</evidence>
<feature type="transmembrane region" description="Helical" evidence="17">
    <location>
        <begin position="58"/>
        <end position="82"/>
    </location>
</feature>
<dbReference type="PROSITE" id="PS51257">
    <property type="entry name" value="PROKAR_LIPOPROTEIN"/>
    <property type="match status" value="1"/>
</dbReference>
<evidence type="ECO:0000256" key="13">
    <source>
        <dbReference type="ARBA" id="ARBA00047816"/>
    </source>
</evidence>
<keyword evidence="5 14" id="KW-0812">Transmembrane</keyword>
<organism evidence="19 20">
    <name type="scientific">Kineosphaera limosa NBRC 100340</name>
    <dbReference type="NCBI Taxonomy" id="1184609"/>
    <lineage>
        <taxon>Bacteria</taxon>
        <taxon>Bacillati</taxon>
        <taxon>Actinomycetota</taxon>
        <taxon>Actinomycetes</taxon>
        <taxon>Micrococcales</taxon>
        <taxon>Dermatophilaceae</taxon>
        <taxon>Kineosphaera</taxon>
    </lineage>
</organism>
<dbReference type="SUPFAM" id="SSF49503">
    <property type="entry name" value="Cupredoxins"/>
    <property type="match status" value="1"/>
</dbReference>
<keyword evidence="10 15" id="KW-0186">Copper</keyword>
<dbReference type="InterPro" id="IPR036257">
    <property type="entry name" value="Cyt_c_oxidase_su2_TM_sf"/>
</dbReference>
<dbReference type="AlphaFoldDB" id="K6VL30"/>
<dbReference type="STRING" id="1184609.KILIM_052_00160"/>
<dbReference type="EC" id="7.1.1.9" evidence="15"/>
<feature type="domain" description="Cytochrome oxidase subunit II copper A binding" evidence="18">
    <location>
        <begin position="135"/>
        <end position="263"/>
    </location>
</feature>
<comment type="catalytic activity">
    <reaction evidence="13 15">
        <text>4 Fe(II)-[cytochrome c] + O2 + 8 H(+)(in) = 4 Fe(III)-[cytochrome c] + 2 H2O + 4 H(+)(out)</text>
        <dbReference type="Rhea" id="RHEA:11436"/>
        <dbReference type="Rhea" id="RHEA-COMP:10350"/>
        <dbReference type="Rhea" id="RHEA-COMP:14399"/>
        <dbReference type="ChEBI" id="CHEBI:15377"/>
        <dbReference type="ChEBI" id="CHEBI:15378"/>
        <dbReference type="ChEBI" id="CHEBI:15379"/>
        <dbReference type="ChEBI" id="CHEBI:29033"/>
        <dbReference type="ChEBI" id="CHEBI:29034"/>
        <dbReference type="EC" id="7.1.1.9"/>
    </reaction>
</comment>
<evidence type="ECO:0000256" key="15">
    <source>
        <dbReference type="RuleBase" id="RU004024"/>
    </source>
</evidence>
<comment type="similarity">
    <text evidence="2 14">Belongs to the cytochrome c oxidase subunit 2 family.</text>
</comment>
<feature type="region of interest" description="Disordered" evidence="16">
    <location>
        <begin position="274"/>
        <end position="298"/>
    </location>
</feature>
<evidence type="ECO:0000256" key="6">
    <source>
        <dbReference type="ARBA" id="ARBA00022723"/>
    </source>
</evidence>
<dbReference type="eggNOG" id="COG1622">
    <property type="taxonomic scope" value="Bacteria"/>
</dbReference>
<sequence>MPVQRLSPDRRRRRVLPLLAGVSAAVLTLAGCSTQYGEASRGWLPYGATTGADRVSELWVGMWIAAWIVGGLVWGLTIYCMIKFRRKKDDVGLPPQLRYNVPIEVLYTVIPVMMVGVIFYFTHRDEAYLLDTSEDPSVTVNVVGKQWSWDFNYIDAGVWDSGVQAQLTGKPGVEETLPTLVLPVNERIEFVLTARDVIHSFWVPAFQQKLDMVPGKVNKFQVTTTTEGNYVGKCAELCGAYHAAMLFNVKIVSRAEYDQHMNELRAAGQTGMLDNSLSRQPLEPGQQQYLPTPQAGVN</sequence>
<keyword evidence="11 17" id="KW-0472">Membrane</keyword>
<dbReference type="EMBL" id="BAHD01000052">
    <property type="protein sequence ID" value="GAB96918.1"/>
    <property type="molecule type" value="Genomic_DNA"/>
</dbReference>
<dbReference type="PANTHER" id="PTHR22888:SF9">
    <property type="entry name" value="CYTOCHROME C OXIDASE SUBUNIT 2"/>
    <property type="match status" value="1"/>
</dbReference>
<evidence type="ECO:0000256" key="14">
    <source>
        <dbReference type="RuleBase" id="RU000456"/>
    </source>
</evidence>
<dbReference type="Pfam" id="PF02790">
    <property type="entry name" value="COX2_TM"/>
    <property type="match status" value="1"/>
</dbReference>
<dbReference type="PRINTS" id="PR01166">
    <property type="entry name" value="CYCOXIDASEII"/>
</dbReference>
<dbReference type="GO" id="GO:0042773">
    <property type="term" value="P:ATP synthesis coupled electron transport"/>
    <property type="evidence" value="ECO:0007669"/>
    <property type="project" value="TreeGrafter"/>
</dbReference>
<evidence type="ECO:0000256" key="9">
    <source>
        <dbReference type="ARBA" id="ARBA00022989"/>
    </source>
</evidence>
<reference evidence="19 20" key="1">
    <citation type="submission" date="2012-08" db="EMBL/GenBank/DDBJ databases">
        <title>Whole genome shotgun sequence of Kineosphaera limosa NBRC 100340.</title>
        <authorList>
            <person name="Yoshida I."/>
            <person name="Isaki S."/>
            <person name="Hosoyama A."/>
            <person name="Tsuchikane K."/>
            <person name="Katsumata H."/>
            <person name="Ando Y."/>
            <person name="Ohji S."/>
            <person name="Hamada M."/>
            <person name="Tamura T."/>
            <person name="Yamazoe A."/>
            <person name="Yamazaki S."/>
            <person name="Fujita N."/>
        </authorList>
    </citation>
    <scope>NUCLEOTIDE SEQUENCE [LARGE SCALE GENOMIC DNA]</scope>
    <source>
        <strain evidence="19 20">NBRC 100340</strain>
    </source>
</reference>
<protein>
    <recommendedName>
        <fullName evidence="15">Cytochrome c oxidase subunit 2</fullName>
        <ecNumber evidence="15">7.1.1.9</ecNumber>
    </recommendedName>
</protein>
<dbReference type="InterPro" id="IPR045187">
    <property type="entry name" value="CcO_II"/>
</dbReference>
<accession>K6VL30</accession>
<evidence type="ECO:0000256" key="16">
    <source>
        <dbReference type="SAM" id="MobiDB-lite"/>
    </source>
</evidence>
<keyword evidence="3 14" id="KW-0813">Transport</keyword>
<dbReference type="Pfam" id="PF00116">
    <property type="entry name" value="COX2"/>
    <property type="match status" value="1"/>
</dbReference>
<dbReference type="SUPFAM" id="SSF81464">
    <property type="entry name" value="Cytochrome c oxidase subunit II-like, transmembrane region"/>
    <property type="match status" value="1"/>
</dbReference>
<dbReference type="Gene3D" id="1.10.287.90">
    <property type="match status" value="1"/>
</dbReference>
<dbReference type="InterPro" id="IPR008972">
    <property type="entry name" value="Cupredoxin"/>
</dbReference>
<dbReference type="GO" id="GO:0005507">
    <property type="term" value="F:copper ion binding"/>
    <property type="evidence" value="ECO:0007669"/>
    <property type="project" value="InterPro"/>
</dbReference>
<dbReference type="GO" id="GO:0016491">
    <property type="term" value="F:oxidoreductase activity"/>
    <property type="evidence" value="ECO:0007669"/>
    <property type="project" value="InterPro"/>
</dbReference>
<evidence type="ECO:0000313" key="20">
    <source>
        <dbReference type="Proteomes" id="UP000008366"/>
    </source>
</evidence>
<keyword evidence="4 14" id="KW-0679">Respiratory chain</keyword>
<dbReference type="InterPro" id="IPR001505">
    <property type="entry name" value="Copper_CuA"/>
</dbReference>
<dbReference type="InterPro" id="IPR002429">
    <property type="entry name" value="CcO_II-like_C"/>
</dbReference>
<dbReference type="RefSeq" id="WP_006593450.1">
    <property type="nucleotide sequence ID" value="NZ_BAHD01000052.1"/>
</dbReference>
<dbReference type="NCBIfam" id="TIGR02866">
    <property type="entry name" value="CoxB"/>
    <property type="match status" value="1"/>
</dbReference>
<dbReference type="PANTHER" id="PTHR22888">
    <property type="entry name" value="CYTOCHROME C OXIDASE, SUBUNIT II"/>
    <property type="match status" value="1"/>
</dbReference>
<keyword evidence="8 14" id="KW-0249">Electron transport</keyword>
<comment type="cofactor">
    <cofactor evidence="15">
        <name>Cu cation</name>
        <dbReference type="ChEBI" id="CHEBI:23378"/>
    </cofactor>
    <text evidence="15">Binds a copper A center.</text>
</comment>
<comment type="caution">
    <text evidence="19">The sequence shown here is derived from an EMBL/GenBank/DDBJ whole genome shotgun (WGS) entry which is preliminary data.</text>
</comment>
<evidence type="ECO:0000313" key="19">
    <source>
        <dbReference type="EMBL" id="GAB96918.1"/>
    </source>
</evidence>
<comment type="function">
    <text evidence="12 15">Subunits I and II form the functional core of the enzyme complex. Electrons originating in cytochrome c are transferred via heme a and Cu(A) to the binuclear center formed by heme a3 and Cu(B).</text>
</comment>
<name>K6VL30_9MICO</name>